<reference evidence="2 3" key="1">
    <citation type="submission" date="2014-07" db="EMBL/GenBank/DDBJ databases">
        <title>Draft genome of Clostridium sulfidigenes 113A isolated from sediments associated with methane hydrate from Krishna Godavari basin.</title>
        <authorList>
            <person name="Honkalas V.S."/>
            <person name="Dabir A.P."/>
            <person name="Arora P."/>
            <person name="Dhakephalkar P.K."/>
        </authorList>
    </citation>
    <scope>NUCLEOTIDE SEQUENCE [LARGE SCALE GENOMIC DNA]</scope>
    <source>
        <strain evidence="2 3">113A</strain>
    </source>
</reference>
<keyword evidence="1" id="KW-0961">Cell wall biogenesis/degradation</keyword>
<gene>
    <name evidence="1" type="primary">amj</name>
    <name evidence="2" type="ORF">IO99_11130</name>
</gene>
<dbReference type="EMBL" id="JPMD01000026">
    <property type="protein sequence ID" value="KEZ86082.1"/>
    <property type="molecule type" value="Genomic_DNA"/>
</dbReference>
<dbReference type="RefSeq" id="WP_035133221.1">
    <property type="nucleotide sequence ID" value="NZ_JPMD01000026.1"/>
</dbReference>
<sequence length="263" mass="28449">MSTQIIIVLVLNFIIAIIGTLAYSVRLVGVRTGKIAITFAVFNILSLVSRTALTFQAPLLTKFVENSTGGSDVLNLFKLIIIVSGIATLVGAFLIPTFQRLFYKGVIRFSIDKSIPKLIIHSFSKAGVHYMRDCISIPVKESVTKINFKKLPLKIIIYNIIAVAILTVGALAPIYAGTIVPDLRATCITLSSVINGFATILMSIFIDPQLSIMTDDVIDGNCPEEDFRSCVIAMIGSKTIGTFAALPLLIPASYIIVLVAKIL</sequence>
<dbReference type="GO" id="GO:0008360">
    <property type="term" value="P:regulation of cell shape"/>
    <property type="evidence" value="ECO:0007669"/>
    <property type="project" value="UniProtKB-KW"/>
</dbReference>
<keyword evidence="1" id="KW-1133">Transmembrane helix</keyword>
<feature type="transmembrane region" description="Helical" evidence="1">
    <location>
        <begin position="155"/>
        <end position="176"/>
    </location>
</feature>
<keyword evidence="1" id="KW-0133">Cell shape</keyword>
<proteinExistence type="inferred from homology"/>
<keyword evidence="1" id="KW-1003">Cell membrane</keyword>
<dbReference type="GO" id="GO:0009252">
    <property type="term" value="P:peptidoglycan biosynthetic process"/>
    <property type="evidence" value="ECO:0007669"/>
    <property type="project" value="UniProtKB-UniRule"/>
</dbReference>
<comment type="subcellular location">
    <subcellularLocation>
        <location evidence="1">Cell membrane</location>
        <topology evidence="1">Multi-pass membrane protein</topology>
    </subcellularLocation>
</comment>
<protein>
    <recommendedName>
        <fullName evidence="1">Lipid II flippase Amj</fullName>
    </recommendedName>
</protein>
<keyword evidence="3" id="KW-1185">Reference proteome</keyword>
<dbReference type="AlphaFoldDB" id="A0A084JAU8"/>
<comment type="similarity">
    <text evidence="1">Belongs to the Amj family.</text>
</comment>
<keyword evidence="1" id="KW-0472">Membrane</keyword>
<name>A0A084JAU8_9CLOT</name>
<dbReference type="GO" id="GO:0071555">
    <property type="term" value="P:cell wall organization"/>
    <property type="evidence" value="ECO:0007669"/>
    <property type="project" value="UniProtKB-KW"/>
</dbReference>
<dbReference type="GO" id="GO:0015648">
    <property type="term" value="F:lipid-linked peptidoglycan transporter activity"/>
    <property type="evidence" value="ECO:0007669"/>
    <property type="project" value="UniProtKB-UniRule"/>
</dbReference>
<feature type="transmembrane region" description="Helical" evidence="1">
    <location>
        <begin position="188"/>
        <end position="206"/>
    </location>
</feature>
<dbReference type="UniPathway" id="UPA00219"/>
<keyword evidence="1" id="KW-0813">Transport</keyword>
<feature type="transmembrane region" description="Helical" evidence="1">
    <location>
        <begin position="35"/>
        <end position="53"/>
    </location>
</feature>
<feature type="transmembrane region" description="Helical" evidence="1">
    <location>
        <begin position="6"/>
        <end position="23"/>
    </location>
</feature>
<dbReference type="eggNOG" id="ENOG502ZBN3">
    <property type="taxonomic scope" value="Bacteria"/>
</dbReference>
<feature type="transmembrane region" description="Helical" evidence="1">
    <location>
        <begin position="73"/>
        <end position="95"/>
    </location>
</feature>
<dbReference type="GO" id="GO:0005886">
    <property type="term" value="C:plasma membrane"/>
    <property type="evidence" value="ECO:0007669"/>
    <property type="project" value="UniProtKB-SubCell"/>
</dbReference>
<dbReference type="Pfam" id="PF10997">
    <property type="entry name" value="Amj"/>
    <property type="match status" value="1"/>
</dbReference>
<comment type="caution">
    <text evidence="2">The sequence shown here is derived from an EMBL/GenBank/DDBJ whole genome shotgun (WGS) entry which is preliminary data.</text>
</comment>
<organism evidence="2 3">
    <name type="scientific">Clostridium sulfidigenes</name>
    <dbReference type="NCBI Taxonomy" id="318464"/>
    <lineage>
        <taxon>Bacteria</taxon>
        <taxon>Bacillati</taxon>
        <taxon>Bacillota</taxon>
        <taxon>Clostridia</taxon>
        <taxon>Eubacteriales</taxon>
        <taxon>Clostridiaceae</taxon>
        <taxon>Clostridium</taxon>
    </lineage>
</organism>
<evidence type="ECO:0000313" key="2">
    <source>
        <dbReference type="EMBL" id="KEZ86082.1"/>
    </source>
</evidence>
<comment type="pathway">
    <text evidence="1">Cell wall biogenesis; peptidoglycan biosynthesis.</text>
</comment>
<evidence type="ECO:0000313" key="3">
    <source>
        <dbReference type="Proteomes" id="UP000028542"/>
    </source>
</evidence>
<dbReference type="Proteomes" id="UP000028542">
    <property type="component" value="Unassembled WGS sequence"/>
</dbReference>
<keyword evidence="1" id="KW-0812">Transmembrane</keyword>
<dbReference type="InterPro" id="IPR021260">
    <property type="entry name" value="Amj"/>
</dbReference>
<keyword evidence="1" id="KW-0573">Peptidoglycan synthesis</keyword>
<feature type="transmembrane region" description="Helical" evidence="1">
    <location>
        <begin position="243"/>
        <end position="262"/>
    </location>
</feature>
<dbReference type="STRING" id="318464.IO99_11130"/>
<comment type="function">
    <text evidence="1">Involved in peptidoglycan biosynthesis. Transports lipid-linked peptidoglycan precursors from the inner to the outer leaflet of the cytoplasmic membrane.</text>
</comment>
<evidence type="ECO:0000256" key="1">
    <source>
        <dbReference type="HAMAP-Rule" id="MF_02077"/>
    </source>
</evidence>
<dbReference type="HAMAP" id="MF_02077">
    <property type="entry name" value="Amj_flippase"/>
    <property type="match status" value="1"/>
</dbReference>
<accession>A0A084JAU8</accession>